<dbReference type="AlphaFoldDB" id="A0A6H1P0R6"/>
<accession>A0A6H1P0R6</accession>
<dbReference type="SUPFAM" id="SSF158472">
    <property type="entry name" value="HAMP domain-like"/>
    <property type="match status" value="1"/>
</dbReference>
<evidence type="ECO:0000256" key="1">
    <source>
        <dbReference type="ARBA" id="ARBA00004651"/>
    </source>
</evidence>
<dbReference type="GO" id="GO:0005886">
    <property type="term" value="C:plasma membrane"/>
    <property type="evidence" value="ECO:0007669"/>
    <property type="project" value="UniProtKB-SubCell"/>
</dbReference>
<dbReference type="Proteomes" id="UP000501868">
    <property type="component" value="Chromosome"/>
</dbReference>
<keyword evidence="4" id="KW-0808">Transferase</keyword>
<dbReference type="InterPro" id="IPR003660">
    <property type="entry name" value="HAMP_dom"/>
</dbReference>
<gene>
    <name evidence="9" type="ORF">HFZ78_11065</name>
</gene>
<dbReference type="SUPFAM" id="SSF55874">
    <property type="entry name" value="ATPase domain of HSP90 chaperone/DNA topoisomerase II/histidine kinase"/>
    <property type="match status" value="1"/>
</dbReference>
<dbReference type="GO" id="GO:0000155">
    <property type="term" value="F:phosphorelay sensor kinase activity"/>
    <property type="evidence" value="ECO:0007669"/>
    <property type="project" value="InterPro"/>
</dbReference>
<dbReference type="Gene3D" id="3.30.565.10">
    <property type="entry name" value="Histidine kinase-like ATPase, C-terminal domain"/>
    <property type="match status" value="1"/>
</dbReference>
<evidence type="ECO:0000256" key="5">
    <source>
        <dbReference type="ARBA" id="ARBA00022777"/>
    </source>
</evidence>
<sequence>MLKWLFKSTFYRKIQISLFIFILFPLAIASVFSYSLIREVVVEKVKDSRQNVVNVYASDLNQTVEEIVYATNLYGKPGSNTFEDIRAFKDVGQLSSFENYQRYARISDFLRLSFSKTSVLKAEVFYLNNSNFLISGSNTLEYSFLKNSHSKALDPKWRNTLDPNRIYWITESELGISPLTENESYYFAVRAYKDFSNGKKLGVIFVGIPHGYFKQLFKNLDSGTFLLYDDKKQLIIQYPEKEIGTREGEELKVGATVPASNWKLLYRSSFRNITGEISQTFRFYAISLSISILIFLIISVFIGSSIYKPLNRLRKVAEQFGNENLSVRFPVEGKDEIAVLGNAFNNMLDQIKQWIGKFKKEQEEKRLIELQALFAQIRPHFLINTLNSIKCNLILNNDHIHSRQIDSLMRLLRGYMRVDELTPLKKECELLVDYADIMKMRNDMTLDLLIDIPEEWEDFRVPRLILQPLVENAIIHGFNEDLHKPTIIIVARSVNQQLFIEVRDNGIGMSEEKIKWLQSNLHDEAEQKEGKKHIGLRNVFQRLMLTYGPEVSMDIHNNENTGLSIRISIPIKRAMVND</sequence>
<evidence type="ECO:0000256" key="6">
    <source>
        <dbReference type="ARBA" id="ARBA00023136"/>
    </source>
</evidence>
<evidence type="ECO:0000256" key="2">
    <source>
        <dbReference type="ARBA" id="ARBA00022475"/>
    </source>
</evidence>
<comment type="subcellular location">
    <subcellularLocation>
        <location evidence="1">Cell membrane</location>
        <topology evidence="1">Multi-pass membrane protein</topology>
    </subcellularLocation>
</comment>
<dbReference type="Pfam" id="PF02518">
    <property type="entry name" value="HATPase_c"/>
    <property type="match status" value="1"/>
</dbReference>
<dbReference type="EMBL" id="CP051128">
    <property type="protein sequence ID" value="QIZ07184.1"/>
    <property type="molecule type" value="Genomic_DNA"/>
</dbReference>
<dbReference type="Pfam" id="PF00672">
    <property type="entry name" value="HAMP"/>
    <property type="match status" value="1"/>
</dbReference>
<dbReference type="InterPro" id="IPR050640">
    <property type="entry name" value="Bact_2-comp_sensor_kinase"/>
</dbReference>
<evidence type="ECO:0000313" key="10">
    <source>
        <dbReference type="Proteomes" id="UP000501868"/>
    </source>
</evidence>
<evidence type="ECO:0000259" key="8">
    <source>
        <dbReference type="PROSITE" id="PS50885"/>
    </source>
</evidence>
<reference evidence="9 10" key="1">
    <citation type="submission" date="2020-04" db="EMBL/GenBank/DDBJ databases">
        <title>Genome-Wide Identification of 5-Methylcytosine Sites in Bacterial Genomes By High-Throughput Sequencing of MspJI Restriction Fragments.</title>
        <authorList>
            <person name="Wu V."/>
        </authorList>
    </citation>
    <scope>NUCLEOTIDE SEQUENCE [LARGE SCALE GENOMIC DNA]</scope>
    <source>
        <strain evidence="9 10">S2</strain>
    </source>
</reference>
<proteinExistence type="predicted"/>
<dbReference type="InterPro" id="IPR036890">
    <property type="entry name" value="HATPase_C_sf"/>
</dbReference>
<dbReference type="SMART" id="SM00304">
    <property type="entry name" value="HAMP"/>
    <property type="match status" value="1"/>
</dbReference>
<feature type="domain" description="HAMP" evidence="8">
    <location>
        <begin position="304"/>
        <end position="356"/>
    </location>
</feature>
<keyword evidence="7" id="KW-1133">Transmembrane helix</keyword>
<dbReference type="InterPro" id="IPR010559">
    <property type="entry name" value="Sig_transdc_His_kin_internal"/>
</dbReference>
<reference evidence="9 10" key="2">
    <citation type="submission" date="2020-04" db="EMBL/GenBank/DDBJ databases">
        <authorList>
            <person name="Fomenkov A."/>
            <person name="Anton B.P."/>
            <person name="Roberts R.J."/>
        </authorList>
    </citation>
    <scope>NUCLEOTIDE SEQUENCE [LARGE SCALE GENOMIC DNA]</scope>
    <source>
        <strain evidence="9 10">S2</strain>
    </source>
</reference>
<protein>
    <submittedName>
        <fullName evidence="9">Histidine kinase</fullName>
    </submittedName>
</protein>
<evidence type="ECO:0000256" key="4">
    <source>
        <dbReference type="ARBA" id="ARBA00022679"/>
    </source>
</evidence>
<evidence type="ECO:0000256" key="3">
    <source>
        <dbReference type="ARBA" id="ARBA00022553"/>
    </source>
</evidence>
<name>A0A6H1P0R6_PRIMG</name>
<keyword evidence="6 7" id="KW-0472">Membrane</keyword>
<dbReference type="PANTHER" id="PTHR34220">
    <property type="entry name" value="SENSOR HISTIDINE KINASE YPDA"/>
    <property type="match status" value="1"/>
</dbReference>
<dbReference type="CDD" id="cd06225">
    <property type="entry name" value="HAMP"/>
    <property type="match status" value="1"/>
</dbReference>
<keyword evidence="3" id="KW-0597">Phosphoprotein</keyword>
<dbReference type="Pfam" id="PF06580">
    <property type="entry name" value="His_kinase"/>
    <property type="match status" value="1"/>
</dbReference>
<organism evidence="9 10">
    <name type="scientific">Priestia megaterium</name>
    <name type="common">Bacillus megaterium</name>
    <dbReference type="NCBI Taxonomy" id="1404"/>
    <lineage>
        <taxon>Bacteria</taxon>
        <taxon>Bacillati</taxon>
        <taxon>Bacillota</taxon>
        <taxon>Bacilli</taxon>
        <taxon>Bacillales</taxon>
        <taxon>Bacillaceae</taxon>
        <taxon>Priestia</taxon>
    </lineage>
</organism>
<evidence type="ECO:0000313" key="9">
    <source>
        <dbReference type="EMBL" id="QIZ07184.1"/>
    </source>
</evidence>
<feature type="transmembrane region" description="Helical" evidence="7">
    <location>
        <begin position="283"/>
        <end position="307"/>
    </location>
</feature>
<keyword evidence="7" id="KW-0812">Transmembrane</keyword>
<dbReference type="PROSITE" id="PS50885">
    <property type="entry name" value="HAMP"/>
    <property type="match status" value="1"/>
</dbReference>
<keyword evidence="5 9" id="KW-0418">Kinase</keyword>
<dbReference type="InterPro" id="IPR003594">
    <property type="entry name" value="HATPase_dom"/>
</dbReference>
<keyword evidence="2" id="KW-1003">Cell membrane</keyword>
<dbReference type="PANTHER" id="PTHR34220:SF7">
    <property type="entry name" value="SENSOR HISTIDINE KINASE YPDA"/>
    <property type="match status" value="1"/>
</dbReference>
<evidence type="ECO:0000256" key="7">
    <source>
        <dbReference type="SAM" id="Phobius"/>
    </source>
</evidence>
<dbReference type="Gene3D" id="6.10.340.10">
    <property type="match status" value="1"/>
</dbReference>